<protein>
    <recommendedName>
        <fullName evidence="16">UDP-N-acetylenolpyruvoylglucosamine reductase</fullName>
        <ecNumber evidence="16">1.3.1.98</ecNumber>
    </recommendedName>
    <alternativeName>
        <fullName evidence="16">UDP-N-acetylmuramate dehydrogenase</fullName>
    </alternativeName>
</protein>
<organism evidence="18 19">
    <name type="scientific">Ammonifex degensii (strain DSM 10501 / KC4)</name>
    <dbReference type="NCBI Taxonomy" id="429009"/>
    <lineage>
        <taxon>Bacteria</taxon>
        <taxon>Bacillati</taxon>
        <taxon>Bacillota</taxon>
        <taxon>Clostridia</taxon>
        <taxon>Thermoanaerobacterales</taxon>
        <taxon>Thermoanaerobacteraceae</taxon>
        <taxon>Ammonifex</taxon>
    </lineage>
</organism>
<dbReference type="UniPathway" id="UPA00219"/>
<keyword evidence="13 16" id="KW-0131">Cell cycle</keyword>
<keyword evidence="9 16" id="KW-0521">NADP</keyword>
<dbReference type="GO" id="GO:0008360">
    <property type="term" value="P:regulation of cell shape"/>
    <property type="evidence" value="ECO:0007669"/>
    <property type="project" value="UniProtKB-KW"/>
</dbReference>
<keyword evidence="8 16" id="KW-0274">FAD</keyword>
<evidence type="ECO:0000256" key="3">
    <source>
        <dbReference type="ARBA" id="ARBA00004496"/>
    </source>
</evidence>
<keyword evidence="6 16" id="KW-0132">Cell division</keyword>
<dbReference type="SUPFAM" id="SSF56194">
    <property type="entry name" value="Uridine diphospho-N-Acetylenolpyruvylglucosamine reductase, MurB, C-terminal domain"/>
    <property type="match status" value="1"/>
</dbReference>
<evidence type="ECO:0000256" key="11">
    <source>
        <dbReference type="ARBA" id="ARBA00022984"/>
    </source>
</evidence>
<dbReference type="GO" id="GO:0005829">
    <property type="term" value="C:cytosol"/>
    <property type="evidence" value="ECO:0007669"/>
    <property type="project" value="TreeGrafter"/>
</dbReference>
<dbReference type="eggNOG" id="COG0812">
    <property type="taxonomic scope" value="Bacteria"/>
</dbReference>
<evidence type="ECO:0000256" key="2">
    <source>
        <dbReference type="ARBA" id="ARBA00003921"/>
    </source>
</evidence>
<dbReference type="Gene3D" id="3.90.78.10">
    <property type="entry name" value="UDP-N-acetylenolpyruvoylglucosamine reductase, C-terminal domain"/>
    <property type="match status" value="1"/>
</dbReference>
<keyword evidence="12 16" id="KW-0560">Oxidoreductase</keyword>
<evidence type="ECO:0000256" key="15">
    <source>
        <dbReference type="ARBA" id="ARBA00048914"/>
    </source>
</evidence>
<accession>C9R8M8</accession>
<comment type="similarity">
    <text evidence="16">Belongs to the MurB family.</text>
</comment>
<comment type="cofactor">
    <cofactor evidence="1 16">
        <name>FAD</name>
        <dbReference type="ChEBI" id="CHEBI:57692"/>
    </cofactor>
</comment>
<evidence type="ECO:0000256" key="8">
    <source>
        <dbReference type="ARBA" id="ARBA00022827"/>
    </source>
</evidence>
<gene>
    <name evidence="16" type="primary">murB</name>
    <name evidence="18" type="ordered locus">Adeg_1562</name>
</gene>
<evidence type="ECO:0000256" key="5">
    <source>
        <dbReference type="ARBA" id="ARBA00022490"/>
    </source>
</evidence>
<evidence type="ECO:0000313" key="18">
    <source>
        <dbReference type="EMBL" id="ACX52657.1"/>
    </source>
</evidence>
<comment type="function">
    <text evidence="2 16">Cell wall formation.</text>
</comment>
<evidence type="ECO:0000256" key="9">
    <source>
        <dbReference type="ARBA" id="ARBA00022857"/>
    </source>
</evidence>
<evidence type="ECO:0000256" key="7">
    <source>
        <dbReference type="ARBA" id="ARBA00022630"/>
    </source>
</evidence>
<dbReference type="EC" id="1.3.1.98" evidence="16"/>
<feature type="active site" evidence="16">
    <location>
        <position position="296"/>
    </location>
</feature>
<keyword evidence="19" id="KW-1185">Reference proteome</keyword>
<dbReference type="KEGG" id="adg:Adeg_1562"/>
<dbReference type="NCBIfam" id="TIGR00179">
    <property type="entry name" value="murB"/>
    <property type="match status" value="1"/>
</dbReference>
<dbReference type="PANTHER" id="PTHR21071">
    <property type="entry name" value="UDP-N-ACETYLENOLPYRUVOYLGLUCOSAMINE REDUCTASE"/>
    <property type="match status" value="1"/>
</dbReference>
<dbReference type="InterPro" id="IPR006094">
    <property type="entry name" value="Oxid_FAD_bind_N"/>
</dbReference>
<dbReference type="InterPro" id="IPR036318">
    <property type="entry name" value="FAD-bd_PCMH-like_sf"/>
</dbReference>
<comment type="catalytic activity">
    <reaction evidence="15 16">
        <text>UDP-N-acetyl-alpha-D-muramate + NADP(+) = UDP-N-acetyl-3-O-(1-carboxyvinyl)-alpha-D-glucosamine + NADPH + H(+)</text>
        <dbReference type="Rhea" id="RHEA:12248"/>
        <dbReference type="ChEBI" id="CHEBI:15378"/>
        <dbReference type="ChEBI" id="CHEBI:57783"/>
        <dbReference type="ChEBI" id="CHEBI:58349"/>
        <dbReference type="ChEBI" id="CHEBI:68483"/>
        <dbReference type="ChEBI" id="CHEBI:70757"/>
        <dbReference type="EC" id="1.3.1.98"/>
    </reaction>
</comment>
<dbReference type="InterPro" id="IPR011601">
    <property type="entry name" value="MurB_C"/>
</dbReference>
<dbReference type="InterPro" id="IPR016169">
    <property type="entry name" value="FAD-bd_PCMH_sub2"/>
</dbReference>
<evidence type="ECO:0000256" key="10">
    <source>
        <dbReference type="ARBA" id="ARBA00022960"/>
    </source>
</evidence>
<dbReference type="AlphaFoldDB" id="C9R8M8"/>
<feature type="domain" description="FAD-binding PCMH-type" evidence="17">
    <location>
        <begin position="30"/>
        <end position="196"/>
    </location>
</feature>
<evidence type="ECO:0000256" key="13">
    <source>
        <dbReference type="ARBA" id="ARBA00023306"/>
    </source>
</evidence>
<keyword evidence="10 16" id="KW-0133">Cell shape</keyword>
<dbReference type="PANTHER" id="PTHR21071:SF4">
    <property type="entry name" value="UDP-N-ACETYLENOLPYRUVOYLGLUCOSAMINE REDUCTASE"/>
    <property type="match status" value="1"/>
</dbReference>
<dbReference type="PROSITE" id="PS51387">
    <property type="entry name" value="FAD_PCMH"/>
    <property type="match status" value="1"/>
</dbReference>
<keyword evidence="14 16" id="KW-0961">Cell wall biogenesis/degradation</keyword>
<feature type="active site" description="Proton donor" evidence="16">
    <location>
        <position position="225"/>
    </location>
</feature>
<evidence type="ECO:0000256" key="16">
    <source>
        <dbReference type="HAMAP-Rule" id="MF_00037"/>
    </source>
</evidence>
<dbReference type="Gene3D" id="3.30.43.10">
    <property type="entry name" value="Uridine Diphospho-n-acetylenolpyruvylglucosamine Reductase, domain 2"/>
    <property type="match status" value="1"/>
</dbReference>
<dbReference type="EMBL" id="CP001785">
    <property type="protein sequence ID" value="ACX52657.1"/>
    <property type="molecule type" value="Genomic_DNA"/>
</dbReference>
<dbReference type="InterPro" id="IPR036635">
    <property type="entry name" value="MurB_C_sf"/>
</dbReference>
<dbReference type="InterPro" id="IPR003170">
    <property type="entry name" value="MurB"/>
</dbReference>
<dbReference type="SUPFAM" id="SSF56176">
    <property type="entry name" value="FAD-binding/transporter-associated domain-like"/>
    <property type="match status" value="1"/>
</dbReference>
<keyword evidence="7 16" id="KW-0285">Flavoprotein</keyword>
<dbReference type="HAMAP" id="MF_00037">
    <property type="entry name" value="MurB"/>
    <property type="match status" value="1"/>
</dbReference>
<comment type="subcellular location">
    <subcellularLocation>
        <location evidence="3 16">Cytoplasm</location>
    </subcellularLocation>
</comment>
<evidence type="ECO:0000313" key="19">
    <source>
        <dbReference type="Proteomes" id="UP000002620"/>
    </source>
</evidence>
<dbReference type="Proteomes" id="UP000002620">
    <property type="component" value="Chromosome"/>
</dbReference>
<dbReference type="Gene3D" id="3.30.465.10">
    <property type="match status" value="1"/>
</dbReference>
<comment type="pathway">
    <text evidence="4 16">Cell wall biogenesis; peptidoglycan biosynthesis.</text>
</comment>
<keyword evidence="11 16" id="KW-0573">Peptidoglycan synthesis</keyword>
<name>C9R8M8_AMMDK</name>
<dbReference type="GO" id="GO:0071555">
    <property type="term" value="P:cell wall organization"/>
    <property type="evidence" value="ECO:0007669"/>
    <property type="project" value="UniProtKB-KW"/>
</dbReference>
<dbReference type="NCBIfam" id="NF010480">
    <property type="entry name" value="PRK13905.1"/>
    <property type="match status" value="1"/>
</dbReference>
<dbReference type="GO" id="GO:0008762">
    <property type="term" value="F:UDP-N-acetylmuramate dehydrogenase activity"/>
    <property type="evidence" value="ECO:0007669"/>
    <property type="project" value="UniProtKB-UniRule"/>
</dbReference>
<dbReference type="Pfam" id="PF02873">
    <property type="entry name" value="MurB_C"/>
    <property type="match status" value="1"/>
</dbReference>
<dbReference type="GO" id="GO:0071949">
    <property type="term" value="F:FAD binding"/>
    <property type="evidence" value="ECO:0007669"/>
    <property type="project" value="InterPro"/>
</dbReference>
<feature type="active site" evidence="16">
    <location>
        <position position="175"/>
    </location>
</feature>
<dbReference type="HOGENOM" id="CLU_035304_1_1_9"/>
<evidence type="ECO:0000256" key="4">
    <source>
        <dbReference type="ARBA" id="ARBA00004752"/>
    </source>
</evidence>
<evidence type="ECO:0000256" key="1">
    <source>
        <dbReference type="ARBA" id="ARBA00001974"/>
    </source>
</evidence>
<reference evidence="18 19" key="1">
    <citation type="submission" date="2009-10" db="EMBL/GenBank/DDBJ databases">
        <title>Complete sequence of chromosome of Ammonifex degensii KC4.</title>
        <authorList>
            <consortium name="US DOE Joint Genome Institute"/>
            <person name="Kerfeld C."/>
            <person name="Goodner B."/>
            <person name="Huber H."/>
            <person name="Stetter K."/>
            <person name="Lucas S."/>
            <person name="Copeland A."/>
            <person name="Lapidus A."/>
            <person name="Glavina del Rio T."/>
            <person name="Dalin E."/>
            <person name="Tice H."/>
            <person name="Bruce D."/>
            <person name="Goodwin L."/>
            <person name="Pitluck S."/>
            <person name="Saunders E."/>
            <person name="Brettin T."/>
            <person name="Detter J.C."/>
            <person name="Han C."/>
            <person name="Larimer F."/>
            <person name="Land M."/>
            <person name="Hauser L."/>
            <person name="Kyrpides N."/>
            <person name="Ovchinnikova G."/>
            <person name="Richardson P."/>
        </authorList>
    </citation>
    <scope>NUCLEOTIDE SEQUENCE [LARGE SCALE GENOMIC DNA]</scope>
    <source>
        <strain evidence="19">DSM 10501 / KC4</strain>
    </source>
</reference>
<evidence type="ECO:0000256" key="12">
    <source>
        <dbReference type="ARBA" id="ARBA00023002"/>
    </source>
</evidence>
<dbReference type="STRING" id="429009.Adeg_1562"/>
<evidence type="ECO:0000256" key="14">
    <source>
        <dbReference type="ARBA" id="ARBA00023316"/>
    </source>
</evidence>
<dbReference type="InterPro" id="IPR016167">
    <property type="entry name" value="FAD-bd_PCMH_sub1"/>
</dbReference>
<dbReference type="InterPro" id="IPR016166">
    <property type="entry name" value="FAD-bd_PCMH"/>
</dbReference>
<evidence type="ECO:0000259" key="17">
    <source>
        <dbReference type="PROSITE" id="PS51387"/>
    </source>
</evidence>
<proteinExistence type="inferred from homology"/>
<dbReference type="Pfam" id="PF01565">
    <property type="entry name" value="FAD_binding_4"/>
    <property type="match status" value="1"/>
</dbReference>
<evidence type="ECO:0000256" key="6">
    <source>
        <dbReference type="ARBA" id="ARBA00022618"/>
    </source>
</evidence>
<dbReference type="GO" id="GO:0051301">
    <property type="term" value="P:cell division"/>
    <property type="evidence" value="ECO:0007669"/>
    <property type="project" value="UniProtKB-KW"/>
</dbReference>
<dbReference type="GO" id="GO:0009252">
    <property type="term" value="P:peptidoglycan biosynthetic process"/>
    <property type="evidence" value="ECO:0007669"/>
    <property type="project" value="UniProtKB-UniRule"/>
</dbReference>
<keyword evidence="5 16" id="KW-0963">Cytoplasm</keyword>
<sequence>MAPVASWISRMKLKGRVHFQEPMEHHTTWRIGGPAEVLVEPADQEDLALLLRLARKEGIPLNFIGNGSNLLVSDAGVPGMVVKIGQALGEVKVEGRRLRAGAGAKLARLAALAQAAGLSGLEFTCGIPASLGGAVVMNAGAAGQSMAEVVRWVKVMDLEGRVEILRGEELGFGYRQSVLQHLPVVVLEVELELCPDDPAAVARRMTAVWQKRQLTQPLEYPSAGSVFKNPPGAPAAGKLIELAGGKGLRVGEAMVSPKHANFIVNLGRARATDVLCLIRRVQSLVEAKFGIKLEPEVKFLGPFGWDGEICA</sequence>